<evidence type="ECO:0000313" key="2">
    <source>
        <dbReference type="Proteomes" id="UP000016935"/>
    </source>
</evidence>
<dbReference type="RefSeq" id="XP_008025020.1">
    <property type="nucleotide sequence ID" value="XM_008026829.1"/>
</dbReference>
<evidence type="ECO:0000313" key="1">
    <source>
        <dbReference type="EMBL" id="EOA86773.1"/>
    </source>
</evidence>
<dbReference type="STRING" id="671987.R0K0W8"/>
<dbReference type="AlphaFoldDB" id="R0K0W8"/>
<name>R0K0W8_EXST2</name>
<reference evidence="1 2" key="1">
    <citation type="journal article" date="2012" name="PLoS Pathog.">
        <title>Diverse lifestyles and strategies of plant pathogenesis encoded in the genomes of eighteen Dothideomycetes fungi.</title>
        <authorList>
            <person name="Ohm R.A."/>
            <person name="Feau N."/>
            <person name="Henrissat B."/>
            <person name="Schoch C.L."/>
            <person name="Horwitz B.A."/>
            <person name="Barry K.W."/>
            <person name="Condon B.J."/>
            <person name="Copeland A.C."/>
            <person name="Dhillon B."/>
            <person name="Glaser F."/>
            <person name="Hesse C.N."/>
            <person name="Kosti I."/>
            <person name="LaButti K."/>
            <person name="Lindquist E.A."/>
            <person name="Lucas S."/>
            <person name="Salamov A.A."/>
            <person name="Bradshaw R.E."/>
            <person name="Ciuffetti L."/>
            <person name="Hamelin R.C."/>
            <person name="Kema G.H.J."/>
            <person name="Lawrence C."/>
            <person name="Scott J.A."/>
            <person name="Spatafora J.W."/>
            <person name="Turgeon B.G."/>
            <person name="de Wit P.J.G.M."/>
            <person name="Zhong S."/>
            <person name="Goodwin S.B."/>
            <person name="Grigoriev I.V."/>
        </authorList>
    </citation>
    <scope>NUCLEOTIDE SEQUENCE [LARGE SCALE GENOMIC DNA]</scope>
    <source>
        <strain evidence="2">28A</strain>
    </source>
</reference>
<gene>
    <name evidence="1" type="ORF">SETTUDRAFT_31093</name>
</gene>
<dbReference type="EMBL" id="KB908592">
    <property type="protein sequence ID" value="EOA86773.1"/>
    <property type="molecule type" value="Genomic_DNA"/>
</dbReference>
<dbReference type="GeneID" id="19403503"/>
<dbReference type="HOGENOM" id="CLU_1361157_0_0_1"/>
<proteinExistence type="predicted"/>
<reference evidence="1 2" key="2">
    <citation type="journal article" date="2013" name="PLoS Genet.">
        <title>Comparative genome structure, secondary metabolite, and effector coding capacity across Cochliobolus pathogens.</title>
        <authorList>
            <person name="Condon B.J."/>
            <person name="Leng Y."/>
            <person name="Wu D."/>
            <person name="Bushley K.E."/>
            <person name="Ohm R.A."/>
            <person name="Otillar R."/>
            <person name="Martin J."/>
            <person name="Schackwitz W."/>
            <person name="Grimwood J."/>
            <person name="MohdZainudin N."/>
            <person name="Xue C."/>
            <person name="Wang R."/>
            <person name="Manning V.A."/>
            <person name="Dhillon B."/>
            <person name="Tu Z.J."/>
            <person name="Steffenson B.J."/>
            <person name="Salamov A."/>
            <person name="Sun H."/>
            <person name="Lowry S."/>
            <person name="LaButti K."/>
            <person name="Han J."/>
            <person name="Copeland A."/>
            <person name="Lindquist E."/>
            <person name="Barry K."/>
            <person name="Schmutz J."/>
            <person name="Baker S.E."/>
            <person name="Ciuffetti L.M."/>
            <person name="Grigoriev I.V."/>
            <person name="Zhong S."/>
            <person name="Turgeon B.G."/>
        </authorList>
    </citation>
    <scope>NUCLEOTIDE SEQUENCE [LARGE SCALE GENOMIC DNA]</scope>
    <source>
        <strain evidence="2">28A</strain>
    </source>
</reference>
<protein>
    <submittedName>
        <fullName evidence="1">Uncharacterized protein</fullName>
    </submittedName>
</protein>
<dbReference type="Proteomes" id="UP000016935">
    <property type="component" value="Unassembled WGS sequence"/>
</dbReference>
<organism evidence="1 2">
    <name type="scientific">Exserohilum turcicum (strain 28A)</name>
    <name type="common">Northern leaf blight fungus</name>
    <name type="synonym">Setosphaeria turcica</name>
    <dbReference type="NCBI Taxonomy" id="671987"/>
    <lineage>
        <taxon>Eukaryota</taxon>
        <taxon>Fungi</taxon>
        <taxon>Dikarya</taxon>
        <taxon>Ascomycota</taxon>
        <taxon>Pezizomycotina</taxon>
        <taxon>Dothideomycetes</taxon>
        <taxon>Pleosporomycetidae</taxon>
        <taxon>Pleosporales</taxon>
        <taxon>Pleosporineae</taxon>
        <taxon>Pleosporaceae</taxon>
        <taxon>Exserohilum</taxon>
    </lineage>
</organism>
<accession>R0K0W8</accession>
<keyword evidence="2" id="KW-1185">Reference proteome</keyword>
<sequence>MEEWLKQNIYTSDLYRWHAHTTAGFIKEGNRFSILVLHNAANPFEWYPPAETTTSIGYYGRFAHTHDEIHWTTISPNIQGFFQHCVDMRLRQRWDCDMPKASEKRFHRAYWLAANMQPLKGLLNRCTVHEKPHDAVEEGEEDGGFEVGVGDLQCSWVDGQPSAEECEEAWQCILDDIEGKDMAALESDHVAVGGSERRYLT</sequence>
<dbReference type="OrthoDB" id="3785839at2759"/>